<sequence>MSQSISLAKGRTQGTPMVDETNEHEYARARPINPYFEPVFFAIHQACDPLRAMHIQVSMGMSDEAAAKQRHVGVFHATFDRFHCVLNWTPDQQGKVPPCHILVEYAGEEIGILSPFTDGQLVDGKPSRNEWWGKLITLDDLWEAAAATVADKTRKPYLFGAFGGYDVQERKQKGGN</sequence>
<dbReference type="AlphaFoldDB" id="A0A6H1ZAD4"/>
<name>A0A6H1ZAD4_9ZZZZ</name>
<gene>
    <name evidence="1" type="ORF">TM448A00161_0013</name>
</gene>
<reference evidence="1" key="1">
    <citation type="submission" date="2020-03" db="EMBL/GenBank/DDBJ databases">
        <title>The deep terrestrial virosphere.</title>
        <authorList>
            <person name="Holmfeldt K."/>
            <person name="Nilsson E."/>
            <person name="Simone D."/>
            <person name="Lopez-Fernandez M."/>
            <person name="Wu X."/>
            <person name="de Brujin I."/>
            <person name="Lundin D."/>
            <person name="Andersson A."/>
            <person name="Bertilsson S."/>
            <person name="Dopson M."/>
        </authorList>
    </citation>
    <scope>NUCLEOTIDE SEQUENCE</scope>
    <source>
        <strain evidence="1">TM448A00161</strain>
    </source>
</reference>
<proteinExistence type="predicted"/>
<accession>A0A6H1ZAD4</accession>
<organism evidence="1">
    <name type="scientific">viral metagenome</name>
    <dbReference type="NCBI Taxonomy" id="1070528"/>
    <lineage>
        <taxon>unclassified sequences</taxon>
        <taxon>metagenomes</taxon>
        <taxon>organismal metagenomes</taxon>
    </lineage>
</organism>
<evidence type="ECO:0000313" key="1">
    <source>
        <dbReference type="EMBL" id="QJA44866.1"/>
    </source>
</evidence>
<dbReference type="EMBL" id="MT143982">
    <property type="protein sequence ID" value="QJA44866.1"/>
    <property type="molecule type" value="Genomic_DNA"/>
</dbReference>
<protein>
    <submittedName>
        <fullName evidence="1">Uncharacterized protein</fullName>
    </submittedName>
</protein>